<keyword evidence="2" id="KW-1185">Reference proteome</keyword>
<protein>
    <submittedName>
        <fullName evidence="1">Uncharacterized protein</fullName>
    </submittedName>
</protein>
<accession>A0A2H6LFF8</accession>
<proteinExistence type="predicted"/>
<comment type="caution">
    <text evidence="1">The sequence shown here is derived from an EMBL/GenBank/DDBJ whole genome shotgun (WGS) entry which is preliminary data.</text>
</comment>
<dbReference type="EMBL" id="BDGE01000028">
    <property type="protein sequence ID" value="GBE91952.1"/>
    <property type="molecule type" value="Genomic_DNA"/>
</dbReference>
<evidence type="ECO:0000313" key="2">
    <source>
        <dbReference type="Proteomes" id="UP000236527"/>
    </source>
</evidence>
<reference evidence="2" key="1">
    <citation type="journal article" date="2018" name="Genome Announc.">
        <title>Draft Genome Sequence of the Nitrogen-Fixing and Hormogonia-Inducing Cyanobacterium Nostoc cycadae Strain WK-1, Isolated from the Coralloid Roots of Cycas revoluta.</title>
        <authorList>
            <person name="Kanesaki Y."/>
            <person name="Hirose M."/>
            <person name="Hirose Y."/>
            <person name="Fujisawa T."/>
            <person name="Nakamura Y."/>
            <person name="Watanabe S."/>
            <person name="Matsunaga S."/>
            <person name="Uchida H."/>
            <person name="Murakami A."/>
        </authorList>
    </citation>
    <scope>NUCLEOTIDE SEQUENCE [LARGE SCALE GENOMIC DNA]</scope>
    <source>
        <strain evidence="2">WK-1</strain>
    </source>
</reference>
<evidence type="ECO:0000313" key="1">
    <source>
        <dbReference type="EMBL" id="GBE91952.1"/>
    </source>
</evidence>
<gene>
    <name evidence="1" type="ORF">NCWK1_1705</name>
</gene>
<organism evidence="1 2">
    <name type="scientific">Nostoc cycadae WK-1</name>
    <dbReference type="NCBI Taxonomy" id="1861711"/>
    <lineage>
        <taxon>Bacteria</taxon>
        <taxon>Bacillati</taxon>
        <taxon>Cyanobacteriota</taxon>
        <taxon>Cyanophyceae</taxon>
        <taxon>Nostocales</taxon>
        <taxon>Nostocaceae</taxon>
        <taxon>Nostoc</taxon>
    </lineage>
</organism>
<dbReference type="AlphaFoldDB" id="A0A2H6LFF8"/>
<dbReference type="Proteomes" id="UP000236527">
    <property type="component" value="Unassembled WGS sequence"/>
</dbReference>
<name>A0A2H6LFF8_9NOSO</name>
<sequence>MISPRGAPSAIGGLCLCSSELYSPRTFNYISKYTQFMMAADLGIISETTFVEGSSPSAIRMETINAAKYDKAAIPSQT</sequence>